<dbReference type="CDD" id="cd00056">
    <property type="entry name" value="ENDO3c"/>
    <property type="match status" value="1"/>
</dbReference>
<dbReference type="SUPFAM" id="SSF48150">
    <property type="entry name" value="DNA-glycosylase"/>
    <property type="match status" value="1"/>
</dbReference>
<dbReference type="GO" id="GO:0006298">
    <property type="term" value="P:mismatch repair"/>
    <property type="evidence" value="ECO:0007669"/>
    <property type="project" value="TreeGrafter"/>
</dbReference>
<dbReference type="GO" id="GO:0035485">
    <property type="term" value="F:adenine/guanine mispair binding"/>
    <property type="evidence" value="ECO:0007669"/>
    <property type="project" value="TreeGrafter"/>
</dbReference>
<evidence type="ECO:0000256" key="3">
    <source>
        <dbReference type="ARBA" id="ARBA00008343"/>
    </source>
</evidence>
<evidence type="ECO:0000256" key="1">
    <source>
        <dbReference type="ARBA" id="ARBA00001966"/>
    </source>
</evidence>
<dbReference type="InterPro" id="IPR003265">
    <property type="entry name" value="HhH-GPD_domain"/>
</dbReference>
<evidence type="ECO:0000256" key="8">
    <source>
        <dbReference type="ARBA" id="ARBA00023014"/>
    </source>
</evidence>
<dbReference type="GO" id="GO:0006284">
    <property type="term" value="P:base-excision repair"/>
    <property type="evidence" value="ECO:0007669"/>
    <property type="project" value="InterPro"/>
</dbReference>
<dbReference type="SMART" id="SM00525">
    <property type="entry name" value="FES"/>
    <property type="match status" value="1"/>
</dbReference>
<name>A0AA94V9Z6_RHIRH</name>
<dbReference type="SMART" id="SM00478">
    <property type="entry name" value="ENDO3c"/>
    <property type="match status" value="1"/>
</dbReference>
<dbReference type="GO" id="GO:0000701">
    <property type="term" value="F:purine-specific mismatch base pair DNA N-glycosylase activity"/>
    <property type="evidence" value="ECO:0007669"/>
    <property type="project" value="TreeGrafter"/>
</dbReference>
<keyword evidence="9" id="KW-0234">DNA repair</keyword>
<dbReference type="GO" id="GO:0034039">
    <property type="term" value="F:8-oxo-7,8-dihydroguanine DNA N-glycosylase activity"/>
    <property type="evidence" value="ECO:0007669"/>
    <property type="project" value="TreeGrafter"/>
</dbReference>
<accession>A0AA94V9Z6</accession>
<dbReference type="PANTHER" id="PTHR42944">
    <property type="entry name" value="ADENINE DNA GLYCOSYLASE"/>
    <property type="match status" value="1"/>
</dbReference>
<feature type="domain" description="HhH-GPD" evidence="11">
    <location>
        <begin position="55"/>
        <end position="192"/>
    </location>
</feature>
<keyword evidence="8" id="KW-0411">Iron-sulfur</keyword>
<dbReference type="InterPro" id="IPR003651">
    <property type="entry name" value="Endonuclease3_FeS-loop_motif"/>
</dbReference>
<dbReference type="Gene3D" id="1.10.340.30">
    <property type="entry name" value="Hypothetical protein, domain 2"/>
    <property type="match status" value="1"/>
</dbReference>
<evidence type="ECO:0000256" key="5">
    <source>
        <dbReference type="ARBA" id="ARBA00022763"/>
    </source>
</evidence>
<evidence type="ECO:0000256" key="6">
    <source>
        <dbReference type="ARBA" id="ARBA00022801"/>
    </source>
</evidence>
<dbReference type="EMBL" id="SGOB01000006">
    <property type="protein sequence ID" value="TRA85855.1"/>
    <property type="molecule type" value="Genomic_DNA"/>
</dbReference>
<dbReference type="InterPro" id="IPR011257">
    <property type="entry name" value="DNA_glycosylase"/>
</dbReference>
<organism evidence="12 13">
    <name type="scientific">Rhizobium rhizogenes</name>
    <name type="common">Agrobacterium rhizogenes</name>
    <dbReference type="NCBI Taxonomy" id="359"/>
    <lineage>
        <taxon>Bacteria</taxon>
        <taxon>Pseudomonadati</taxon>
        <taxon>Pseudomonadota</taxon>
        <taxon>Alphaproteobacteria</taxon>
        <taxon>Hyphomicrobiales</taxon>
        <taxon>Rhizobiaceae</taxon>
        <taxon>Rhizobium/Agrobacterium group</taxon>
        <taxon>Rhizobium</taxon>
    </lineage>
</organism>
<keyword evidence="5" id="KW-0227">DNA damage</keyword>
<dbReference type="RefSeq" id="WP_142851504.1">
    <property type="nucleotide sequence ID" value="NZ_SGOB01000006.1"/>
</dbReference>
<evidence type="ECO:0000256" key="4">
    <source>
        <dbReference type="ARBA" id="ARBA00022723"/>
    </source>
</evidence>
<comment type="caution">
    <text evidence="12">The sequence shown here is derived from an EMBL/GenBank/DDBJ whole genome shotgun (WGS) entry which is preliminary data.</text>
</comment>
<evidence type="ECO:0000256" key="7">
    <source>
        <dbReference type="ARBA" id="ARBA00023004"/>
    </source>
</evidence>
<keyword evidence="4" id="KW-0479">Metal-binding</keyword>
<protein>
    <recommendedName>
        <fullName evidence="11">HhH-GPD domain-containing protein</fullName>
    </recommendedName>
</protein>
<dbReference type="GO" id="GO:0032357">
    <property type="term" value="F:oxidized purine DNA binding"/>
    <property type="evidence" value="ECO:0007669"/>
    <property type="project" value="TreeGrafter"/>
</dbReference>
<evidence type="ECO:0000256" key="2">
    <source>
        <dbReference type="ARBA" id="ARBA00002933"/>
    </source>
</evidence>
<proteinExistence type="inferred from homology"/>
<evidence type="ECO:0000313" key="12">
    <source>
        <dbReference type="EMBL" id="TRA85855.1"/>
    </source>
</evidence>
<dbReference type="AlphaFoldDB" id="A0AA94V9Z6"/>
<evidence type="ECO:0000259" key="11">
    <source>
        <dbReference type="SMART" id="SM00478"/>
    </source>
</evidence>
<dbReference type="GO" id="GO:0046872">
    <property type="term" value="F:metal ion binding"/>
    <property type="evidence" value="ECO:0007669"/>
    <property type="project" value="UniProtKB-KW"/>
</dbReference>
<keyword evidence="6" id="KW-0378">Hydrolase</keyword>
<keyword evidence="10" id="KW-0326">Glycosidase</keyword>
<evidence type="ECO:0000256" key="9">
    <source>
        <dbReference type="ARBA" id="ARBA00023204"/>
    </source>
</evidence>
<keyword evidence="7" id="KW-0408">Iron</keyword>
<dbReference type="PANTHER" id="PTHR42944:SF1">
    <property type="entry name" value="ADENINE DNA GLYCOSYLASE"/>
    <property type="match status" value="1"/>
</dbReference>
<sequence length="232" mass="26957">MRYFEPNLGVLSAGEKRKITNLRQALLPWYSTFGRKLPWRDPAATNFEKICVEVLLQRTRAETVAAVYQRFFQRFRDWSDVADAPEAELQTHLKPLGLWRRRAASIKGLATYAAQHGGDFPRDPRILSDIPGVGQYVLNAILLFQDGEKRALIDVNMARVLERYIRPRKLADIRYDPWLQAASLWLVHDRPIETNWATLDFAAAICVARLPRCELCPMNRQCEWAKRRVRHD</sequence>
<dbReference type="InterPro" id="IPR023170">
    <property type="entry name" value="HhH_base_excis_C"/>
</dbReference>
<dbReference type="InterPro" id="IPR044298">
    <property type="entry name" value="MIG/MutY"/>
</dbReference>
<dbReference type="Gene3D" id="1.10.1670.10">
    <property type="entry name" value="Helix-hairpin-Helix base-excision DNA repair enzymes (C-terminal)"/>
    <property type="match status" value="1"/>
</dbReference>
<reference evidence="12 13" key="1">
    <citation type="journal article" date="2019" name="Appl. Microbiol. Biotechnol.">
        <title>Differential efficiency of wild type rhizogenic strains for rol gene transformation of plants.</title>
        <authorList>
            <person name="Desmet S."/>
            <person name="De Keyser E."/>
            <person name="Van Vaerenbergh J."/>
            <person name="Baeyen S."/>
            <person name="Van Huylenbroeck J."/>
            <person name="Geelen D."/>
            <person name="Dhooghe E."/>
        </authorList>
    </citation>
    <scope>NUCLEOTIDE SEQUENCE [LARGE SCALE GENOMIC DNA]</scope>
    <source>
        <strain evidence="12 13">B 4.1</strain>
    </source>
</reference>
<dbReference type="Proteomes" id="UP000320858">
    <property type="component" value="Unassembled WGS sequence"/>
</dbReference>
<evidence type="ECO:0000256" key="10">
    <source>
        <dbReference type="ARBA" id="ARBA00023295"/>
    </source>
</evidence>
<comment type="cofactor">
    <cofactor evidence="1">
        <name>[4Fe-4S] cluster</name>
        <dbReference type="ChEBI" id="CHEBI:49883"/>
    </cofactor>
</comment>
<comment type="similarity">
    <text evidence="3">Belongs to the Nth/MutY family.</text>
</comment>
<dbReference type="Pfam" id="PF00730">
    <property type="entry name" value="HhH-GPD"/>
    <property type="match status" value="1"/>
</dbReference>
<comment type="function">
    <text evidence="2">Adenine glycosylase active on G-A mispairs. MutY also corrects error-prone DNA synthesis past GO lesions which are due to the oxidatively damaged form of guanine: 7,8-dihydro-8-oxoguanine (8-oxo-dGTP).</text>
</comment>
<dbReference type="GO" id="GO:0051539">
    <property type="term" value="F:4 iron, 4 sulfur cluster binding"/>
    <property type="evidence" value="ECO:0007669"/>
    <property type="project" value="InterPro"/>
</dbReference>
<evidence type="ECO:0000313" key="13">
    <source>
        <dbReference type="Proteomes" id="UP000320858"/>
    </source>
</evidence>
<gene>
    <name evidence="12" type="ORF">EXN24_21460</name>
</gene>